<proteinExistence type="predicted"/>
<sequence>MTHHDVFNGDADGICALQQLRLSEPRETALVTGVKRDIDLVQRVCAAGGDRVTVLDISFDKNRDGCLRLLEQGVSVRYFDHHYAGEVPVHPALEVHIETLPDKGTSLLVDDYLGGAQRSWAVVGTYGDNFDEAAARAAEPLGLAASDLALLRELGILINYNGYGATVEDLHFPPADLFRALAPYADPLAFAREDPAFARLRDGYRDDMARAEAAELVHPGPRHTYVILPATPWARRVSGVYANALAQAEPERAHAMLTGRAEGGYLVSVRAPLSTRDGADALCRQFETGGGRKAAAGINHLPEAALDEFIAAFVAGF</sequence>
<evidence type="ECO:0000313" key="2">
    <source>
        <dbReference type="Proteomes" id="UP000748752"/>
    </source>
</evidence>
<gene>
    <name evidence="1" type="ORF">CKO31_09685</name>
</gene>
<dbReference type="InterPro" id="IPR038763">
    <property type="entry name" value="DHH_sf"/>
</dbReference>
<evidence type="ECO:0000313" key="1">
    <source>
        <dbReference type="EMBL" id="MBK1631006.1"/>
    </source>
</evidence>
<name>A0ABS1CGG1_9GAMM</name>
<protein>
    <submittedName>
        <fullName evidence="1">Acetyltransferase</fullName>
    </submittedName>
</protein>
<keyword evidence="2" id="KW-1185">Reference proteome</keyword>
<dbReference type="Proteomes" id="UP000748752">
    <property type="component" value="Unassembled WGS sequence"/>
</dbReference>
<accession>A0ABS1CGG1</accession>
<reference evidence="1 2" key="1">
    <citation type="journal article" date="2020" name="Microorganisms">
        <title>Osmotic Adaptation and Compatible Solute Biosynthesis of Phototrophic Bacteria as Revealed from Genome Analyses.</title>
        <authorList>
            <person name="Imhoff J.F."/>
            <person name="Rahn T."/>
            <person name="Kunzel S."/>
            <person name="Keller A."/>
            <person name="Neulinger S.C."/>
        </authorList>
    </citation>
    <scope>NUCLEOTIDE SEQUENCE [LARGE SCALE GENOMIC DNA]</scope>
    <source>
        <strain evidence="1 2">DSM 6210</strain>
    </source>
</reference>
<comment type="caution">
    <text evidence="1">The sequence shown here is derived from an EMBL/GenBank/DDBJ whole genome shotgun (WGS) entry which is preliminary data.</text>
</comment>
<dbReference type="RefSeq" id="WP_200236517.1">
    <property type="nucleotide sequence ID" value="NZ_NRRV01000020.1"/>
</dbReference>
<dbReference type="EMBL" id="NRRV01000020">
    <property type="protein sequence ID" value="MBK1631006.1"/>
    <property type="molecule type" value="Genomic_DNA"/>
</dbReference>
<organism evidence="1 2">
    <name type="scientific">Thiohalocapsa halophila</name>
    <dbReference type="NCBI Taxonomy" id="69359"/>
    <lineage>
        <taxon>Bacteria</taxon>
        <taxon>Pseudomonadati</taxon>
        <taxon>Pseudomonadota</taxon>
        <taxon>Gammaproteobacteria</taxon>
        <taxon>Chromatiales</taxon>
        <taxon>Chromatiaceae</taxon>
        <taxon>Thiohalocapsa</taxon>
    </lineage>
</organism>
<dbReference type="SUPFAM" id="SSF64182">
    <property type="entry name" value="DHH phosphoesterases"/>
    <property type="match status" value="1"/>
</dbReference>